<evidence type="ECO:0000313" key="3">
    <source>
        <dbReference type="Proteomes" id="UP001648503"/>
    </source>
</evidence>
<gene>
    <name evidence="2" type="ORF">BASA50_008633</name>
</gene>
<feature type="region of interest" description="Disordered" evidence="1">
    <location>
        <begin position="14"/>
        <end position="37"/>
    </location>
</feature>
<organism evidence="2 3">
    <name type="scientific">Batrachochytrium salamandrivorans</name>
    <dbReference type="NCBI Taxonomy" id="1357716"/>
    <lineage>
        <taxon>Eukaryota</taxon>
        <taxon>Fungi</taxon>
        <taxon>Fungi incertae sedis</taxon>
        <taxon>Chytridiomycota</taxon>
        <taxon>Chytridiomycota incertae sedis</taxon>
        <taxon>Chytridiomycetes</taxon>
        <taxon>Rhizophydiales</taxon>
        <taxon>Rhizophydiales incertae sedis</taxon>
        <taxon>Batrachochytrium</taxon>
    </lineage>
</organism>
<protein>
    <submittedName>
        <fullName evidence="2">Uncharacterized protein</fullName>
    </submittedName>
</protein>
<evidence type="ECO:0000313" key="2">
    <source>
        <dbReference type="EMBL" id="KAH6591558.1"/>
    </source>
</evidence>
<evidence type="ECO:0000256" key="1">
    <source>
        <dbReference type="SAM" id="MobiDB-lite"/>
    </source>
</evidence>
<accession>A0ABQ8F3L7</accession>
<keyword evidence="3" id="KW-1185">Reference proteome</keyword>
<name>A0ABQ8F3L7_9FUNG</name>
<proteinExistence type="predicted"/>
<sequence length="231" mass="26794">MTLAIKIDNRIQERRREQTQSARPLSQRSSNYVPCPRRAPYQPRWHAMSTLTDLRALPNVLGPLTNKPLFFSFISFDISVTTLLSQYRIARRDDTGRFRQFQQANELQQEVNSLRTELDFLIQTQRSLTQQPTLQASPSPPVVSQNYTPPRCRLPSDMPRFKRPTAEAQSTVQDFMSVFERKLKTDFYPTEKYVDALTACCHPEEADWVESSITHCQSWNEAKGRFPATLH</sequence>
<dbReference type="EMBL" id="JAFCIX010000404">
    <property type="protein sequence ID" value="KAH6591558.1"/>
    <property type="molecule type" value="Genomic_DNA"/>
</dbReference>
<feature type="compositionally biased region" description="Polar residues" evidence="1">
    <location>
        <begin position="19"/>
        <end position="32"/>
    </location>
</feature>
<dbReference type="Proteomes" id="UP001648503">
    <property type="component" value="Unassembled WGS sequence"/>
</dbReference>
<reference evidence="2 3" key="1">
    <citation type="submission" date="2021-02" db="EMBL/GenBank/DDBJ databases">
        <title>Variation within the Batrachochytrium salamandrivorans European outbreak.</title>
        <authorList>
            <person name="Kelly M."/>
            <person name="Pasmans F."/>
            <person name="Shea T.P."/>
            <person name="Munoz J.F."/>
            <person name="Carranza S."/>
            <person name="Cuomo C.A."/>
            <person name="Martel A."/>
        </authorList>
    </citation>
    <scope>NUCLEOTIDE SEQUENCE [LARGE SCALE GENOMIC DNA]</scope>
    <source>
        <strain evidence="2 3">AMFP18/2</strain>
    </source>
</reference>
<comment type="caution">
    <text evidence="2">The sequence shown here is derived from an EMBL/GenBank/DDBJ whole genome shotgun (WGS) entry which is preliminary data.</text>
</comment>